<gene>
    <name evidence="5" type="ORF">J0X27_01340</name>
</gene>
<dbReference type="OrthoDB" id="191516at2157"/>
<dbReference type="SUPFAM" id="SSF53335">
    <property type="entry name" value="S-adenosyl-L-methionine-dependent methyltransferases"/>
    <property type="match status" value="1"/>
</dbReference>
<dbReference type="GO" id="GO:0005737">
    <property type="term" value="C:cytoplasm"/>
    <property type="evidence" value="ECO:0007669"/>
    <property type="project" value="UniProtKB-SubCell"/>
</dbReference>
<comment type="subcellular location">
    <subcellularLocation>
        <location evidence="1">Cytoplasm</location>
    </subcellularLocation>
</comment>
<dbReference type="EMBL" id="CP071463">
    <property type="protein sequence ID" value="QSW85518.1"/>
    <property type="molecule type" value="Genomic_DNA"/>
</dbReference>
<evidence type="ECO:0000256" key="3">
    <source>
        <dbReference type="ARBA" id="ARBA00022603"/>
    </source>
</evidence>
<accession>A0A8A2UCA0</accession>
<keyword evidence="2" id="KW-0963">Cytoplasm</keyword>
<dbReference type="GO" id="GO:0008168">
    <property type="term" value="F:methyltransferase activity"/>
    <property type="evidence" value="ECO:0007669"/>
    <property type="project" value="UniProtKB-KW"/>
</dbReference>
<evidence type="ECO:0008006" key="7">
    <source>
        <dbReference type="Google" id="ProtNLM"/>
    </source>
</evidence>
<dbReference type="KEGG" id="hlo:J0X27_01340"/>
<protein>
    <recommendedName>
        <fullName evidence="7">Class I SAM-dependent methyltransferase</fullName>
    </recommendedName>
</protein>
<reference evidence="5 6" key="1">
    <citation type="journal article" date="2006" name="Int. J. Syst. Evol. Microbiol.">
        <title>Haloterrigena longa sp. nov. and Haloterrigena limicola sp. nov., extremely halophilic archaea isolated from a salt lake.</title>
        <authorList>
            <person name="Cui H.L."/>
            <person name="Tohty D."/>
            <person name="Zhou P.J."/>
            <person name="Liu S.J."/>
        </authorList>
    </citation>
    <scope>NUCLEOTIDE SEQUENCE [LARGE SCALE GENOMIC DNA]</scope>
    <source>
        <strain evidence="5 6">ABH32</strain>
    </source>
</reference>
<dbReference type="RefSeq" id="WP_207270702.1">
    <property type="nucleotide sequence ID" value="NZ_CP071463.1"/>
</dbReference>
<dbReference type="GeneID" id="63182346"/>
<dbReference type="Pfam" id="PF10237">
    <property type="entry name" value="N6-adenineMlase"/>
    <property type="match status" value="1"/>
</dbReference>
<dbReference type="Proteomes" id="UP000663191">
    <property type="component" value="Chromosome"/>
</dbReference>
<keyword evidence="4" id="KW-0808">Transferase</keyword>
<dbReference type="AlphaFoldDB" id="A0A8A2UCA0"/>
<dbReference type="InterPro" id="IPR029063">
    <property type="entry name" value="SAM-dependent_MTases_sf"/>
</dbReference>
<evidence type="ECO:0000256" key="2">
    <source>
        <dbReference type="ARBA" id="ARBA00022490"/>
    </source>
</evidence>
<dbReference type="GO" id="GO:0032259">
    <property type="term" value="P:methylation"/>
    <property type="evidence" value="ECO:0007669"/>
    <property type="project" value="UniProtKB-KW"/>
</dbReference>
<name>A0A8A2UCA0_9EURY</name>
<dbReference type="Gene3D" id="3.40.50.150">
    <property type="entry name" value="Vaccinia Virus protein VP39"/>
    <property type="match status" value="1"/>
</dbReference>
<keyword evidence="3" id="KW-0489">Methyltransferase</keyword>
<dbReference type="CDD" id="cd02440">
    <property type="entry name" value="AdoMet_MTases"/>
    <property type="match status" value="1"/>
</dbReference>
<organism evidence="5 6">
    <name type="scientific">Natrinema longum</name>
    <dbReference type="NCBI Taxonomy" id="370324"/>
    <lineage>
        <taxon>Archaea</taxon>
        <taxon>Methanobacteriati</taxon>
        <taxon>Methanobacteriota</taxon>
        <taxon>Stenosarchaea group</taxon>
        <taxon>Halobacteria</taxon>
        <taxon>Halobacteriales</taxon>
        <taxon>Natrialbaceae</taxon>
        <taxon>Natrinema</taxon>
    </lineage>
</organism>
<dbReference type="InterPro" id="IPR041370">
    <property type="entry name" value="Mlase_EEF1AKMT1/ZCCHC4"/>
</dbReference>
<evidence type="ECO:0000313" key="5">
    <source>
        <dbReference type="EMBL" id="QSW85518.1"/>
    </source>
</evidence>
<evidence type="ECO:0000256" key="1">
    <source>
        <dbReference type="ARBA" id="ARBA00004496"/>
    </source>
</evidence>
<sequence length="388" mass="42696">MTEHTTSDTAYYRRLDDRLTTVATTPGATVRSVLRDTRGAFPTVAYERLRHLGLADELPEGDPASVDAAEAVRTPELHPLDFEWYFTDDSVADIAATLRDAGNSVLCLGAPTVAARLARRGVPVTLVDRNDLFETRFETDLDSLRFCQADVHEPLPLESTFPVVFFDPPWYPEHTEAWLYRACQHVRPGARLYFVLFPPLVRPAALAQRTDLLETARQVGRVSIDDDAIGYHTPAFERRILQDSDAPVVADWRHADLASVDVSDPGALAGPPTVSGGSEWDTFVTDGQVVKLRRTVTDGTTDVLAPIDGCDGYVLPSVSRRDARRQNVDLWTSRNRVATVGDRAVVAEGLRLLETGIDRSALSAAEFSTTVPASRKETLVTELNAILE</sequence>
<evidence type="ECO:0000313" key="6">
    <source>
        <dbReference type="Proteomes" id="UP000663191"/>
    </source>
</evidence>
<proteinExistence type="predicted"/>
<evidence type="ECO:0000256" key="4">
    <source>
        <dbReference type="ARBA" id="ARBA00022679"/>
    </source>
</evidence>
<keyword evidence="6" id="KW-1185">Reference proteome</keyword>